<sequence length="107" mass="11835">MPRLTTPAKSFAADYCIVLDDVQFARRNCRHRCRLATLGDPGQQRWLSIPPHSRFTTDRDSTRVPRRSVQTIRRNRAPVGDGAGLATLLDHPASQAEAPGTSAQTEP</sequence>
<evidence type="ECO:0000256" key="1">
    <source>
        <dbReference type="SAM" id="MobiDB-lite"/>
    </source>
</evidence>
<dbReference type="EMBL" id="SIXH01000054">
    <property type="protein sequence ID" value="TBO60078.1"/>
    <property type="molecule type" value="Genomic_DNA"/>
</dbReference>
<proteinExistence type="predicted"/>
<comment type="caution">
    <text evidence="2">The sequence shown here is derived from an EMBL/GenBank/DDBJ whole genome shotgun (WGS) entry which is preliminary data.</text>
</comment>
<evidence type="ECO:0000313" key="2">
    <source>
        <dbReference type="EMBL" id="TBO60078.1"/>
    </source>
</evidence>
<accession>A0A4Q9HXP4</accession>
<feature type="region of interest" description="Disordered" evidence="1">
    <location>
        <begin position="47"/>
        <end position="107"/>
    </location>
</feature>
<gene>
    <name evidence="2" type="ORF">EYS09_08745</name>
</gene>
<dbReference type="InterPro" id="IPR014985">
    <property type="entry name" value="WbqC"/>
</dbReference>
<evidence type="ECO:0000313" key="3">
    <source>
        <dbReference type="Proteomes" id="UP000292452"/>
    </source>
</evidence>
<organism evidence="2 3">
    <name type="scientific">Streptomyces kasugaensis</name>
    <dbReference type="NCBI Taxonomy" id="1946"/>
    <lineage>
        <taxon>Bacteria</taxon>
        <taxon>Bacillati</taxon>
        <taxon>Actinomycetota</taxon>
        <taxon>Actinomycetes</taxon>
        <taxon>Kitasatosporales</taxon>
        <taxon>Streptomycetaceae</taxon>
        <taxon>Streptomyces</taxon>
    </lineage>
</organism>
<reference evidence="2 3" key="1">
    <citation type="submission" date="2019-02" db="EMBL/GenBank/DDBJ databases">
        <title>Draft Genome Sequence of Streptomyces sp. AM-2504, identified by 16S rRNA comparative analysis as a Streptomyces Kasugaensis strain.</title>
        <authorList>
            <person name="Napolioni V."/>
            <person name="Giuliodori A.M."/>
            <person name="Spurio R."/>
            <person name="Fabbretti A."/>
        </authorList>
    </citation>
    <scope>NUCLEOTIDE SEQUENCE [LARGE SCALE GENOMIC DNA]</scope>
    <source>
        <strain evidence="2 3">AM-2504</strain>
    </source>
</reference>
<name>A0A4Q9HXP4_STRKA</name>
<dbReference type="Proteomes" id="UP000292452">
    <property type="component" value="Unassembled WGS sequence"/>
</dbReference>
<keyword evidence="3" id="KW-1185">Reference proteome</keyword>
<dbReference type="AlphaFoldDB" id="A0A4Q9HXP4"/>
<protein>
    <submittedName>
        <fullName evidence="2">Uncharacterized protein</fullName>
    </submittedName>
</protein>
<dbReference type="RefSeq" id="WP_131122806.1">
    <property type="nucleotide sequence ID" value="NZ_SIXH01000054.1"/>
</dbReference>
<dbReference type="Pfam" id="PF08889">
    <property type="entry name" value="WbqC"/>
    <property type="match status" value="1"/>
</dbReference>